<accession>A0ABP7CMY5</accession>
<name>A0ABP7CMY5_9MICC</name>
<proteinExistence type="predicted"/>
<organism evidence="1 2">
    <name type="scientific">Zhihengliuella alba</name>
    <dbReference type="NCBI Taxonomy" id="547018"/>
    <lineage>
        <taxon>Bacteria</taxon>
        <taxon>Bacillati</taxon>
        <taxon>Actinomycetota</taxon>
        <taxon>Actinomycetes</taxon>
        <taxon>Micrococcales</taxon>
        <taxon>Micrococcaceae</taxon>
        <taxon>Zhihengliuella</taxon>
    </lineage>
</organism>
<evidence type="ECO:0000313" key="2">
    <source>
        <dbReference type="Proteomes" id="UP001501536"/>
    </source>
</evidence>
<sequence>MGKQKNLVIVRSVLQQALSVTAAATKYSVSRQWVYALSVEYCSNKL</sequence>
<comment type="caution">
    <text evidence="1">The sequence shown here is derived from an EMBL/GenBank/DDBJ whole genome shotgun (WGS) entry which is preliminary data.</text>
</comment>
<reference evidence="2" key="1">
    <citation type="journal article" date="2019" name="Int. J. Syst. Evol. Microbiol.">
        <title>The Global Catalogue of Microorganisms (GCM) 10K type strain sequencing project: providing services to taxonomists for standard genome sequencing and annotation.</title>
        <authorList>
            <consortium name="The Broad Institute Genomics Platform"/>
            <consortium name="The Broad Institute Genome Sequencing Center for Infectious Disease"/>
            <person name="Wu L."/>
            <person name="Ma J."/>
        </authorList>
    </citation>
    <scope>NUCLEOTIDE SEQUENCE [LARGE SCALE GENOMIC DNA]</scope>
    <source>
        <strain evidence="2">JCM 16961</strain>
    </source>
</reference>
<gene>
    <name evidence="1" type="ORF">GCM10022377_00250</name>
</gene>
<evidence type="ECO:0000313" key="1">
    <source>
        <dbReference type="EMBL" id="GAA3691862.1"/>
    </source>
</evidence>
<dbReference type="Proteomes" id="UP001501536">
    <property type="component" value="Unassembled WGS sequence"/>
</dbReference>
<evidence type="ECO:0008006" key="3">
    <source>
        <dbReference type="Google" id="ProtNLM"/>
    </source>
</evidence>
<dbReference type="RefSeq" id="WP_344878221.1">
    <property type="nucleotide sequence ID" value="NZ_BAABCJ010000001.1"/>
</dbReference>
<keyword evidence="2" id="KW-1185">Reference proteome</keyword>
<protein>
    <recommendedName>
        <fullName evidence="3">Helix-turn-helix domain-containing protein</fullName>
    </recommendedName>
</protein>
<dbReference type="EMBL" id="BAABCJ010000001">
    <property type="protein sequence ID" value="GAA3691862.1"/>
    <property type="molecule type" value="Genomic_DNA"/>
</dbReference>